<protein>
    <submittedName>
        <fullName evidence="1">Uncharacterized protein</fullName>
    </submittedName>
</protein>
<dbReference type="AlphaFoldDB" id="A0A3P7TUL2"/>
<name>A0A3P7TUL2_HAEPC</name>
<sequence length="47" mass="5404">MFHRRDPNRKCSALLLSKTVQCYIQVKLQAIQNFGDPPLSWQGSTQV</sequence>
<accession>A0A3P7TUL2</accession>
<gene>
    <name evidence="1" type="ORF">HPLM_LOCUS1801</name>
</gene>
<evidence type="ECO:0000313" key="1">
    <source>
        <dbReference type="EMBL" id="VDO11403.1"/>
    </source>
</evidence>
<dbReference type="EMBL" id="UZAF01002762">
    <property type="protein sequence ID" value="VDO11403.1"/>
    <property type="molecule type" value="Genomic_DNA"/>
</dbReference>
<dbReference type="Proteomes" id="UP000268014">
    <property type="component" value="Unassembled WGS sequence"/>
</dbReference>
<evidence type="ECO:0000313" key="2">
    <source>
        <dbReference type="Proteomes" id="UP000268014"/>
    </source>
</evidence>
<reference evidence="1 2" key="1">
    <citation type="submission" date="2018-11" db="EMBL/GenBank/DDBJ databases">
        <authorList>
            <consortium name="Pathogen Informatics"/>
        </authorList>
    </citation>
    <scope>NUCLEOTIDE SEQUENCE [LARGE SCALE GENOMIC DNA]</scope>
    <source>
        <strain evidence="1 2">MHpl1</strain>
    </source>
</reference>
<keyword evidence="2" id="KW-1185">Reference proteome</keyword>
<organism evidence="1 2">
    <name type="scientific">Haemonchus placei</name>
    <name type="common">Barber's pole worm</name>
    <dbReference type="NCBI Taxonomy" id="6290"/>
    <lineage>
        <taxon>Eukaryota</taxon>
        <taxon>Metazoa</taxon>
        <taxon>Ecdysozoa</taxon>
        <taxon>Nematoda</taxon>
        <taxon>Chromadorea</taxon>
        <taxon>Rhabditida</taxon>
        <taxon>Rhabditina</taxon>
        <taxon>Rhabditomorpha</taxon>
        <taxon>Strongyloidea</taxon>
        <taxon>Trichostrongylidae</taxon>
        <taxon>Haemonchus</taxon>
    </lineage>
</organism>
<proteinExistence type="predicted"/>